<evidence type="ECO:0000256" key="1">
    <source>
        <dbReference type="SAM" id="MobiDB-lite"/>
    </source>
</evidence>
<feature type="compositionally biased region" description="Low complexity" evidence="1">
    <location>
        <begin position="9"/>
        <end position="21"/>
    </location>
</feature>
<feature type="region of interest" description="Disordered" evidence="1">
    <location>
        <begin position="1"/>
        <end position="21"/>
    </location>
</feature>
<name>A0A0D0BXH4_9AGAR</name>
<evidence type="ECO:0000313" key="3">
    <source>
        <dbReference type="Proteomes" id="UP000053593"/>
    </source>
</evidence>
<gene>
    <name evidence="2" type="ORF">GYMLUDRAFT_606435</name>
</gene>
<keyword evidence="3" id="KW-1185">Reference proteome</keyword>
<dbReference type="Proteomes" id="UP000053593">
    <property type="component" value="Unassembled WGS sequence"/>
</dbReference>
<organism evidence="2 3">
    <name type="scientific">Collybiopsis luxurians FD-317 M1</name>
    <dbReference type="NCBI Taxonomy" id="944289"/>
    <lineage>
        <taxon>Eukaryota</taxon>
        <taxon>Fungi</taxon>
        <taxon>Dikarya</taxon>
        <taxon>Basidiomycota</taxon>
        <taxon>Agaricomycotina</taxon>
        <taxon>Agaricomycetes</taxon>
        <taxon>Agaricomycetidae</taxon>
        <taxon>Agaricales</taxon>
        <taxon>Marasmiineae</taxon>
        <taxon>Omphalotaceae</taxon>
        <taxon>Collybiopsis</taxon>
        <taxon>Collybiopsis luxurians</taxon>
    </lineage>
</organism>
<protein>
    <submittedName>
        <fullName evidence="2">Uncharacterized protein</fullName>
    </submittedName>
</protein>
<dbReference type="EMBL" id="KN834775">
    <property type="protein sequence ID" value="KIK60396.1"/>
    <property type="molecule type" value="Genomic_DNA"/>
</dbReference>
<proteinExistence type="predicted"/>
<reference evidence="2 3" key="1">
    <citation type="submission" date="2014-04" db="EMBL/GenBank/DDBJ databases">
        <title>Evolutionary Origins and Diversification of the Mycorrhizal Mutualists.</title>
        <authorList>
            <consortium name="DOE Joint Genome Institute"/>
            <consortium name="Mycorrhizal Genomics Consortium"/>
            <person name="Kohler A."/>
            <person name="Kuo A."/>
            <person name="Nagy L.G."/>
            <person name="Floudas D."/>
            <person name="Copeland A."/>
            <person name="Barry K.W."/>
            <person name="Cichocki N."/>
            <person name="Veneault-Fourrey C."/>
            <person name="LaButti K."/>
            <person name="Lindquist E.A."/>
            <person name="Lipzen A."/>
            <person name="Lundell T."/>
            <person name="Morin E."/>
            <person name="Murat C."/>
            <person name="Riley R."/>
            <person name="Ohm R."/>
            <person name="Sun H."/>
            <person name="Tunlid A."/>
            <person name="Henrissat B."/>
            <person name="Grigoriev I.V."/>
            <person name="Hibbett D.S."/>
            <person name="Martin F."/>
        </authorList>
    </citation>
    <scope>NUCLEOTIDE SEQUENCE [LARGE SCALE GENOMIC DNA]</scope>
    <source>
        <strain evidence="2 3">FD-317 M1</strain>
    </source>
</reference>
<feature type="compositionally biased region" description="Acidic residues" evidence="1">
    <location>
        <begin position="97"/>
        <end position="119"/>
    </location>
</feature>
<dbReference type="AlphaFoldDB" id="A0A0D0BXH4"/>
<sequence length="137" mass="14849">MKTGKGMVTGTENTETEVTGPTGMVIVGGATIDENEMVEGIGNAILEEIGTMMNLVESLEKRIDGPTDAKRMTFLRETETGIGRGEVATGKERNVEAVEEEEEEEEEVVVVEEEEEEVEVGGNLPREGLPLPKVLSR</sequence>
<accession>A0A0D0BXH4</accession>
<feature type="region of interest" description="Disordered" evidence="1">
    <location>
        <begin position="90"/>
        <end position="137"/>
    </location>
</feature>
<dbReference type="HOGENOM" id="CLU_1865349_0_0_1"/>
<evidence type="ECO:0000313" key="2">
    <source>
        <dbReference type="EMBL" id="KIK60396.1"/>
    </source>
</evidence>